<gene>
    <name evidence="8" type="ORF">SAMN05421630_109102</name>
</gene>
<dbReference type="SUPFAM" id="SSF54534">
    <property type="entry name" value="FKBP-like"/>
    <property type="match status" value="1"/>
</dbReference>
<keyword evidence="9" id="KW-1185">Reference proteome</keyword>
<evidence type="ECO:0000256" key="3">
    <source>
        <dbReference type="ARBA" id="ARBA00023110"/>
    </source>
</evidence>
<dbReference type="GO" id="GO:0003755">
    <property type="term" value="F:peptidyl-prolyl cis-trans isomerase activity"/>
    <property type="evidence" value="ECO:0007669"/>
    <property type="project" value="UniProtKB-UniRule"/>
</dbReference>
<keyword evidence="3 5" id="KW-0697">Rotamase</keyword>
<evidence type="ECO:0000313" key="8">
    <source>
        <dbReference type="EMBL" id="SDD49822.1"/>
    </source>
</evidence>
<evidence type="ECO:0000256" key="5">
    <source>
        <dbReference type="PROSITE-ProRule" id="PRU00277"/>
    </source>
</evidence>
<comment type="catalytic activity">
    <reaction evidence="1 5 6">
        <text>[protein]-peptidylproline (omega=180) = [protein]-peptidylproline (omega=0)</text>
        <dbReference type="Rhea" id="RHEA:16237"/>
        <dbReference type="Rhea" id="RHEA-COMP:10747"/>
        <dbReference type="Rhea" id="RHEA-COMP:10748"/>
        <dbReference type="ChEBI" id="CHEBI:83833"/>
        <dbReference type="ChEBI" id="CHEBI:83834"/>
        <dbReference type="EC" id="5.2.1.8"/>
    </reaction>
</comment>
<evidence type="ECO:0000256" key="7">
    <source>
        <dbReference type="SAM" id="MobiDB-lite"/>
    </source>
</evidence>
<dbReference type="AlphaFoldDB" id="A0A222VT05"/>
<dbReference type="InterPro" id="IPR001179">
    <property type="entry name" value="PPIase_FKBP_dom"/>
</dbReference>
<name>A0A222VT05_9PSEU</name>
<keyword evidence="4 5" id="KW-0413">Isomerase</keyword>
<dbReference type="InterPro" id="IPR046357">
    <property type="entry name" value="PPIase_dom_sf"/>
</dbReference>
<dbReference type="PROSITE" id="PS50059">
    <property type="entry name" value="FKBP_PPIASE"/>
    <property type="match status" value="1"/>
</dbReference>
<dbReference type="STRING" id="530584.SAMN05421630_109102"/>
<organism evidence="8 9">
    <name type="scientific">Prauserella marina</name>
    <dbReference type="NCBI Taxonomy" id="530584"/>
    <lineage>
        <taxon>Bacteria</taxon>
        <taxon>Bacillati</taxon>
        <taxon>Actinomycetota</taxon>
        <taxon>Actinomycetes</taxon>
        <taxon>Pseudonocardiales</taxon>
        <taxon>Pseudonocardiaceae</taxon>
        <taxon>Prauserella</taxon>
    </lineage>
</organism>
<feature type="region of interest" description="Disordered" evidence="7">
    <location>
        <begin position="21"/>
        <end position="60"/>
    </location>
</feature>
<dbReference type="Proteomes" id="UP000199494">
    <property type="component" value="Unassembled WGS sequence"/>
</dbReference>
<evidence type="ECO:0000256" key="2">
    <source>
        <dbReference type="ARBA" id="ARBA00006577"/>
    </source>
</evidence>
<proteinExistence type="inferred from homology"/>
<sequence length="195" mass="19823">MRNAGKIMIVAAFATALTACSPSNEEPTDLSPGEQPVHTPAPASVSESAAPSNGQGEQAGQCTAENITVDLSGQDPRVTIPRDCAAPSSVLTEDLEEGTGASATTGNTVEIDYQVVGWSDGQVAESTFAQGQPLSVQLGQPQEIEGLTEGLTDIQDGGVRLIVLPPDLGYSAQSGNALADDTVVIVAEAVSVTTS</sequence>
<evidence type="ECO:0000256" key="4">
    <source>
        <dbReference type="ARBA" id="ARBA00023235"/>
    </source>
</evidence>
<reference evidence="8 9" key="1">
    <citation type="submission" date="2016-10" db="EMBL/GenBank/DDBJ databases">
        <authorList>
            <person name="de Groot N.N."/>
        </authorList>
    </citation>
    <scope>NUCLEOTIDE SEQUENCE [LARGE SCALE GENOMIC DNA]</scope>
    <source>
        <strain evidence="8 9">CGMCC 4.5506</strain>
    </source>
</reference>
<dbReference type="EMBL" id="FMZE01000009">
    <property type="protein sequence ID" value="SDD49822.1"/>
    <property type="molecule type" value="Genomic_DNA"/>
</dbReference>
<evidence type="ECO:0000256" key="1">
    <source>
        <dbReference type="ARBA" id="ARBA00000971"/>
    </source>
</evidence>
<dbReference type="PANTHER" id="PTHR43811:SF26">
    <property type="entry name" value="PEPTIDYL-PROLYL CIS-TRANS ISOMERASE FKBP16-1, CHLOROPLASTIC"/>
    <property type="match status" value="1"/>
</dbReference>
<dbReference type="PANTHER" id="PTHR43811">
    <property type="entry name" value="FKBP-TYPE PEPTIDYL-PROLYL CIS-TRANS ISOMERASE FKPA"/>
    <property type="match status" value="1"/>
</dbReference>
<comment type="similarity">
    <text evidence="2 6">Belongs to the FKBP-type PPIase family.</text>
</comment>
<dbReference type="PROSITE" id="PS51257">
    <property type="entry name" value="PROKAR_LIPOPROTEIN"/>
    <property type="match status" value="1"/>
</dbReference>
<dbReference type="EC" id="5.2.1.8" evidence="6"/>
<dbReference type="KEGG" id="pmad:BAY61_19725"/>
<evidence type="ECO:0000256" key="6">
    <source>
        <dbReference type="RuleBase" id="RU003915"/>
    </source>
</evidence>
<evidence type="ECO:0000313" key="9">
    <source>
        <dbReference type="Proteomes" id="UP000199494"/>
    </source>
</evidence>
<dbReference type="Gene3D" id="3.10.50.40">
    <property type="match status" value="1"/>
</dbReference>
<accession>A0A222VT05</accession>
<protein>
    <recommendedName>
        <fullName evidence="6">Peptidyl-prolyl cis-trans isomerase</fullName>
        <ecNumber evidence="6">5.2.1.8</ecNumber>
    </recommendedName>
</protein>
<feature type="compositionally biased region" description="Low complexity" evidence="7">
    <location>
        <begin position="40"/>
        <end position="52"/>
    </location>
</feature>
<dbReference type="Pfam" id="PF00254">
    <property type="entry name" value="FKBP_C"/>
    <property type="match status" value="1"/>
</dbReference>
<dbReference type="RefSeq" id="WP_091808148.1">
    <property type="nucleotide sequence ID" value="NZ_CP016353.1"/>
</dbReference>
<dbReference type="OrthoDB" id="25996at2"/>